<dbReference type="PATRIC" id="fig|512565.3.peg.3119"/>
<dbReference type="InterPro" id="IPR027417">
    <property type="entry name" value="P-loop_NTPase"/>
</dbReference>
<dbReference type="KEGG" id="ams:AMIS_31240"/>
<evidence type="ECO:0000313" key="2">
    <source>
        <dbReference type="Proteomes" id="UP000007882"/>
    </source>
</evidence>
<dbReference type="AlphaFoldDB" id="I0H5Q7"/>
<dbReference type="Proteomes" id="UP000007882">
    <property type="component" value="Chromosome"/>
</dbReference>
<evidence type="ECO:0008006" key="3">
    <source>
        <dbReference type="Google" id="ProtNLM"/>
    </source>
</evidence>
<dbReference type="STRING" id="512565.AMIS_31240"/>
<dbReference type="Gene3D" id="3.40.50.300">
    <property type="entry name" value="P-loop containing nucleotide triphosphate hydrolases"/>
    <property type="match status" value="1"/>
</dbReference>
<name>I0H5Q7_ACTM4</name>
<evidence type="ECO:0000313" key="1">
    <source>
        <dbReference type="EMBL" id="BAL88344.1"/>
    </source>
</evidence>
<dbReference type="OrthoDB" id="5167319at2"/>
<dbReference type="HOGENOM" id="CLU_025133_0_0_11"/>
<accession>I0H5Q7</accession>
<sequence>MLAPEVQGVDTGRVAASVLGDVIEQARRRTFVGRRDELRSFGEALAGRSPRRVLFVHGPGGIGKTALLLEMVARARAAGRAPVLLDGREIDPTPEGFRRAAGGHGSLLLIDSYEYLSAIDGWLRREFVPGLPVDGLLVLAGREPPPAAWRVDPGWRQIVAVHRVDHLDDGDSADLLARAGVAEAALRQRLLTLGRGHPLTLALLADVADGGAVPESLAEVPDLVSVLLESLLRDAPSEAHMTGLATCARAWLTTEDLLRKTVGDDAPEVWGWLLRRPFVHCRPGGLTPHDLTREVLEAEFERRSPDRYRSLHRIIHDHAVAGIRSTTGLDRQWLAQQLAYLHRRSPLTDAYFTLRSQGTAAVVPARPEDHATLLALIERDEGRVSAALAEGWFADEPGQMNVVRTEDGVAGFTYGIYCPCGSPMEDRDPVVRAILDHVARTAPTRPGERVDIGRFWSGVREGQRDKYALLAGSVTSIITWCTEPIAWSFVVSVDPEHWGPFFGYLGFCPLVEVTVDGRLHVAYGMDWRRFPVEDWLELMSEREHQGGAGPPPESALRPPPLTREAFGDAVRHALQNLHRPDRLRACPLVGSRIGADTAQVRASVIAAIDRLAGTPKGDQLRAVLNRTFLRAAPSQEAAAEVLGLPFSTYRRHLARALDQVTELLWAVEIGTGEQELSTD</sequence>
<keyword evidence="2" id="KW-1185">Reference proteome</keyword>
<dbReference type="EMBL" id="AP012319">
    <property type="protein sequence ID" value="BAL88344.1"/>
    <property type="molecule type" value="Genomic_DNA"/>
</dbReference>
<dbReference type="eggNOG" id="COG2909">
    <property type="taxonomic scope" value="Bacteria"/>
</dbReference>
<proteinExistence type="predicted"/>
<gene>
    <name evidence="1" type="ordered locus">AMIS_31240</name>
</gene>
<organism evidence="1 2">
    <name type="scientific">Actinoplanes missouriensis (strain ATCC 14538 / DSM 43046 / CBS 188.64 / JCM 3121 / NBRC 102363 / NCIMB 12654 / NRRL B-3342 / UNCC 431)</name>
    <dbReference type="NCBI Taxonomy" id="512565"/>
    <lineage>
        <taxon>Bacteria</taxon>
        <taxon>Bacillati</taxon>
        <taxon>Actinomycetota</taxon>
        <taxon>Actinomycetes</taxon>
        <taxon>Micromonosporales</taxon>
        <taxon>Micromonosporaceae</taxon>
        <taxon>Actinoplanes</taxon>
    </lineage>
</organism>
<protein>
    <recommendedName>
        <fullName evidence="3">Orc1-like AAA ATPase domain-containing protein</fullName>
    </recommendedName>
</protein>
<dbReference type="SUPFAM" id="SSF52540">
    <property type="entry name" value="P-loop containing nucleoside triphosphate hydrolases"/>
    <property type="match status" value="1"/>
</dbReference>
<reference evidence="1 2" key="1">
    <citation type="submission" date="2012-02" db="EMBL/GenBank/DDBJ databases">
        <title>Complete genome sequence of Actinoplanes missouriensis 431 (= NBRC 102363).</title>
        <authorList>
            <person name="Ohnishi Y."/>
            <person name="Ishikawa J."/>
            <person name="Sekine M."/>
            <person name="Hosoyama A."/>
            <person name="Harada T."/>
            <person name="Narita H."/>
            <person name="Hata T."/>
            <person name="Konno Y."/>
            <person name="Tutikane K."/>
            <person name="Fujita N."/>
            <person name="Horinouchi S."/>
            <person name="Hayakawa M."/>
        </authorList>
    </citation>
    <scope>NUCLEOTIDE SEQUENCE [LARGE SCALE GENOMIC DNA]</scope>
    <source>
        <strain evidence="2">ATCC 14538 / DSM 43046 / CBS 188.64 / JCM 3121 / NBRC 102363 / NCIMB 12654 / NRRL B-3342 / UNCC 431</strain>
    </source>
</reference>